<dbReference type="EMBL" id="FUWR01000003">
    <property type="protein sequence ID" value="SJZ57610.1"/>
    <property type="molecule type" value="Genomic_DNA"/>
</dbReference>
<keyword evidence="12" id="KW-1185">Reference proteome</keyword>
<keyword evidence="5 8" id="KW-0648">Protein biosynthesis</keyword>
<dbReference type="Gene3D" id="3.90.1150.180">
    <property type="match status" value="1"/>
</dbReference>
<dbReference type="OrthoDB" id="9787096at2"/>
<dbReference type="GO" id="GO:0005737">
    <property type="term" value="C:cytoplasm"/>
    <property type="evidence" value="ECO:0007669"/>
    <property type="project" value="UniProtKB-SubCell"/>
</dbReference>
<dbReference type="PANTHER" id="PTHR32328:SF0">
    <property type="entry name" value="L-SERYL-TRNA(SEC) SELENIUM TRANSFERASE"/>
    <property type="match status" value="1"/>
</dbReference>
<evidence type="ECO:0000313" key="11">
    <source>
        <dbReference type="EMBL" id="SJZ57610.1"/>
    </source>
</evidence>
<dbReference type="Pfam" id="PF12390">
    <property type="entry name" value="Se-cys_synth_N"/>
    <property type="match status" value="1"/>
</dbReference>
<dbReference type="InterPro" id="IPR004534">
    <property type="entry name" value="SelA_trans"/>
</dbReference>
<comment type="pathway">
    <text evidence="8">Aminoacyl-tRNA biosynthesis; selenocysteinyl-tRNA(Sec) biosynthesis; selenocysteinyl-tRNA(Sec) from L-seryl-tRNA(Sec) (bacterial route): step 1/1.</text>
</comment>
<dbReference type="InterPro" id="IPR025862">
    <property type="entry name" value="SelA_trans_N_dom"/>
</dbReference>
<evidence type="ECO:0000256" key="8">
    <source>
        <dbReference type="HAMAP-Rule" id="MF_00423"/>
    </source>
</evidence>
<proteinExistence type="inferred from homology"/>
<evidence type="ECO:0000256" key="2">
    <source>
        <dbReference type="ARBA" id="ARBA00022490"/>
    </source>
</evidence>
<dbReference type="PANTHER" id="PTHR32328">
    <property type="entry name" value="L-SERYL-TRNA(SEC) SELENIUM TRANSFERASE"/>
    <property type="match status" value="1"/>
</dbReference>
<keyword evidence="3 8" id="KW-0808">Transferase</keyword>
<comment type="similarity">
    <text evidence="7 8">Belongs to the SelA family.</text>
</comment>
<dbReference type="UniPathway" id="UPA00906">
    <property type="reaction ID" value="UER00896"/>
</dbReference>
<protein>
    <recommendedName>
        <fullName evidence="8">L-seryl-tRNA(Sec) selenium transferase</fullName>
        <ecNumber evidence="8">2.9.1.1</ecNumber>
    </recommendedName>
    <alternativeName>
        <fullName evidence="8">Selenocysteine synthase</fullName>
        <shortName evidence="8">Sec synthase</shortName>
    </alternativeName>
    <alternativeName>
        <fullName evidence="8">Selenocysteinyl-tRNA(Sec) synthase</fullName>
    </alternativeName>
</protein>
<reference evidence="12" key="1">
    <citation type="submission" date="2017-02" db="EMBL/GenBank/DDBJ databases">
        <authorList>
            <person name="Varghese N."/>
            <person name="Submissions S."/>
        </authorList>
    </citation>
    <scope>NUCLEOTIDE SEQUENCE [LARGE SCALE GENOMIC DNA]</scope>
    <source>
        <strain evidence="12">ATCC BAA-34</strain>
    </source>
</reference>
<name>A0A1T4LSA3_9BACT</name>
<dbReference type="RefSeq" id="WP_078789304.1">
    <property type="nucleotide sequence ID" value="NZ_FUWR01000003.1"/>
</dbReference>
<evidence type="ECO:0000256" key="1">
    <source>
        <dbReference type="ARBA" id="ARBA00001933"/>
    </source>
</evidence>
<dbReference type="Pfam" id="PF03841">
    <property type="entry name" value="SelA"/>
    <property type="match status" value="1"/>
</dbReference>
<accession>A0A1T4LSA3</accession>
<organism evidence="11 12">
    <name type="scientific">Trichlorobacter thiogenes</name>
    <dbReference type="NCBI Taxonomy" id="115783"/>
    <lineage>
        <taxon>Bacteria</taxon>
        <taxon>Pseudomonadati</taxon>
        <taxon>Thermodesulfobacteriota</taxon>
        <taxon>Desulfuromonadia</taxon>
        <taxon>Geobacterales</taxon>
        <taxon>Geobacteraceae</taxon>
        <taxon>Trichlorobacter</taxon>
    </lineage>
</organism>
<comment type="catalytic activity">
    <reaction evidence="8">
        <text>L-seryl-tRNA(Sec) + selenophosphate + H(+) = L-selenocysteinyl-tRNA(Sec) + phosphate</text>
        <dbReference type="Rhea" id="RHEA:22728"/>
        <dbReference type="Rhea" id="RHEA-COMP:9742"/>
        <dbReference type="Rhea" id="RHEA-COMP:9743"/>
        <dbReference type="ChEBI" id="CHEBI:15378"/>
        <dbReference type="ChEBI" id="CHEBI:16144"/>
        <dbReference type="ChEBI" id="CHEBI:43474"/>
        <dbReference type="ChEBI" id="CHEBI:78533"/>
        <dbReference type="ChEBI" id="CHEBI:78573"/>
        <dbReference type="EC" id="2.9.1.1"/>
    </reaction>
</comment>
<dbReference type="Gene3D" id="3.40.640.10">
    <property type="entry name" value="Type I PLP-dependent aspartate aminotransferase-like (Major domain)"/>
    <property type="match status" value="1"/>
</dbReference>
<dbReference type="InterPro" id="IPR018319">
    <property type="entry name" value="SelA-like"/>
</dbReference>
<comment type="cofactor">
    <cofactor evidence="1 8 9">
        <name>pyridoxal 5'-phosphate</name>
        <dbReference type="ChEBI" id="CHEBI:597326"/>
    </cofactor>
</comment>
<dbReference type="GO" id="GO:0004125">
    <property type="term" value="F:L-seryl-tRNA(Sec) selenium transferase activity"/>
    <property type="evidence" value="ECO:0007669"/>
    <property type="project" value="UniProtKB-UniRule"/>
</dbReference>
<dbReference type="InterPro" id="IPR015421">
    <property type="entry name" value="PyrdxlP-dep_Trfase_major"/>
</dbReference>
<evidence type="ECO:0000256" key="4">
    <source>
        <dbReference type="ARBA" id="ARBA00022898"/>
    </source>
</evidence>
<evidence type="ECO:0000256" key="7">
    <source>
        <dbReference type="ARBA" id="ARBA00044507"/>
    </source>
</evidence>
<evidence type="ECO:0000313" key="12">
    <source>
        <dbReference type="Proteomes" id="UP000190102"/>
    </source>
</evidence>
<dbReference type="HAMAP" id="MF_00423">
    <property type="entry name" value="SelA"/>
    <property type="match status" value="1"/>
</dbReference>
<evidence type="ECO:0000256" key="5">
    <source>
        <dbReference type="ARBA" id="ARBA00022917"/>
    </source>
</evidence>
<keyword evidence="4 8" id="KW-0663">Pyridoxal phosphate</keyword>
<dbReference type="AlphaFoldDB" id="A0A1T4LSA3"/>
<comment type="subcellular location">
    <subcellularLocation>
        <location evidence="8">Cytoplasm</location>
    </subcellularLocation>
</comment>
<evidence type="ECO:0000256" key="6">
    <source>
        <dbReference type="ARBA" id="ARBA00023266"/>
    </source>
</evidence>
<feature type="modified residue" description="N6-(pyridoxal phosphate)lysine" evidence="8 9">
    <location>
        <position position="295"/>
    </location>
</feature>
<dbReference type="SUPFAM" id="SSF53383">
    <property type="entry name" value="PLP-dependent transferases"/>
    <property type="match status" value="1"/>
</dbReference>
<dbReference type="GO" id="GO:0001717">
    <property type="term" value="P:conversion of seryl-tRNAsec to selenocys-tRNAsec"/>
    <property type="evidence" value="ECO:0007669"/>
    <property type="project" value="UniProtKB-UniRule"/>
</dbReference>
<dbReference type="NCBIfam" id="TIGR00474">
    <property type="entry name" value="selA"/>
    <property type="match status" value="1"/>
</dbReference>
<keyword evidence="6 8" id="KW-0711">Selenium</keyword>
<comment type="function">
    <text evidence="8">Converts seryl-tRNA(Sec) to selenocysteinyl-tRNA(Sec) required for selenoprotein biosynthesis.</text>
</comment>
<feature type="domain" description="L-seryl-tRNA selenium transferase N-terminal" evidence="10">
    <location>
        <begin position="9"/>
        <end position="48"/>
    </location>
</feature>
<dbReference type="GO" id="GO:0001514">
    <property type="term" value="P:selenocysteine incorporation"/>
    <property type="evidence" value="ECO:0007669"/>
    <property type="project" value="UniProtKB-UniRule"/>
</dbReference>
<dbReference type="Proteomes" id="UP000190102">
    <property type="component" value="Unassembled WGS sequence"/>
</dbReference>
<evidence type="ECO:0000256" key="9">
    <source>
        <dbReference type="PIRSR" id="PIRSR618319-50"/>
    </source>
</evidence>
<keyword evidence="2 8" id="KW-0963">Cytoplasm</keyword>
<dbReference type="InterPro" id="IPR015424">
    <property type="entry name" value="PyrdxlP-dep_Trfase"/>
</dbReference>
<dbReference type="STRING" id="115783.SAMN02745119_01032"/>
<gene>
    <name evidence="8" type="primary">selA</name>
    <name evidence="11" type="ORF">SAMN02745119_01032</name>
</gene>
<dbReference type="EC" id="2.9.1.1" evidence="8"/>
<sequence length="468" mass="50827">MSGLPQDTRRKLPKMDKVLSWPEITSLRSLTSHVGLKNAVRNVLDQLRTALSSNPATDLTPTSISHLVRNQIRIAETPSLRRVINGSGVVIHTNLGRSPLAHAAEAALRDTAWGYSNLEFDLEQGERGERYSHVENLICELTGAEAALVVNNNAAAVMLALSSLAEGQEVIVSRGELVEIGGSFRIPDVMRQSGATLVEVGTTNRTHPRDYIGAITEQTALLLKVHTSNFAVVGFTAEVNTETMVRIGQEASIPTMVDAGSGCLIDLAPFGICGEATVQHHLQAGADVVTFSGDKLLGGPQAGLIAGRRDLVEKMKRHQLLRALRIDKLTLATLEATLRLYRDERVALTEIPTLRMLTMPLDTISSQARRMLRRLRALLPPQFTLTLQDGFSSPGGGTYPLLQLPSRLIEVTVNGVPPKRLEELLRSTTPPVVGRLQKDCFLLDVRTLTDAEIPLLASALVQALEVTP</sequence>
<evidence type="ECO:0000256" key="3">
    <source>
        <dbReference type="ARBA" id="ARBA00022679"/>
    </source>
</evidence>
<evidence type="ECO:0000259" key="10">
    <source>
        <dbReference type="Pfam" id="PF12390"/>
    </source>
</evidence>